<feature type="chain" id="PRO_5017693293" evidence="14">
    <location>
        <begin position="23"/>
        <end position="681"/>
    </location>
</feature>
<dbReference type="AlphaFoldDB" id="A0A347THY1"/>
<protein>
    <submittedName>
        <fullName evidence="17">TonB-dependent siderophore receptor</fullName>
    </submittedName>
</protein>
<reference evidence="17 20" key="3">
    <citation type="submission" date="2018-08" db="EMBL/GenBank/DDBJ databases">
        <title>Complete genome of the Arcobacter marinus type strain JCM 15502.</title>
        <authorList>
            <person name="Miller W.G."/>
            <person name="Yee E."/>
            <person name="Huynh S."/>
            <person name="Parker C.T."/>
        </authorList>
    </citation>
    <scope>NUCLEOTIDE SEQUENCE [LARGE SCALE GENOMIC DNA]</scope>
    <source>
        <strain evidence="17 20">JCM 15502</strain>
    </source>
</reference>
<dbReference type="InterPro" id="IPR012910">
    <property type="entry name" value="Plug_dom"/>
</dbReference>
<evidence type="ECO:0000313" key="17">
    <source>
        <dbReference type="EMBL" id="AXX86209.1"/>
    </source>
</evidence>
<evidence type="ECO:0000256" key="14">
    <source>
        <dbReference type="SAM" id="SignalP"/>
    </source>
</evidence>
<evidence type="ECO:0000259" key="15">
    <source>
        <dbReference type="Pfam" id="PF00593"/>
    </source>
</evidence>
<keyword evidence="4" id="KW-0410">Iron transport</keyword>
<keyword evidence="5 12" id="KW-0812">Transmembrane</keyword>
<evidence type="ECO:0000256" key="4">
    <source>
        <dbReference type="ARBA" id="ARBA00022496"/>
    </source>
</evidence>
<evidence type="ECO:0000256" key="13">
    <source>
        <dbReference type="RuleBase" id="RU003357"/>
    </source>
</evidence>
<dbReference type="InterPro" id="IPR010917">
    <property type="entry name" value="TonB_rcpt_CS"/>
</dbReference>
<dbReference type="Pfam" id="PF00593">
    <property type="entry name" value="TonB_dep_Rec_b-barrel"/>
    <property type="match status" value="1"/>
</dbReference>
<evidence type="ECO:0000256" key="11">
    <source>
        <dbReference type="ARBA" id="ARBA00023237"/>
    </source>
</evidence>
<dbReference type="InterPro" id="IPR036942">
    <property type="entry name" value="Beta-barrel_TonB_sf"/>
</dbReference>
<reference evidence="18" key="2">
    <citation type="submission" date="2017-09" db="EMBL/GenBank/DDBJ databases">
        <authorList>
            <person name="Perez-Cataluna A."/>
            <person name="Figueras M.J."/>
            <person name="Salas-Masso N."/>
        </authorList>
    </citation>
    <scope>NUCLEOTIDE SEQUENCE</scope>
    <source>
        <strain evidence="18">CECT 7727</strain>
    </source>
</reference>
<proteinExistence type="inferred from homology"/>
<feature type="signal peptide" evidence="14">
    <location>
        <begin position="1"/>
        <end position="22"/>
    </location>
</feature>
<dbReference type="Gene3D" id="2.40.170.20">
    <property type="entry name" value="TonB-dependent receptor, beta-barrel domain"/>
    <property type="match status" value="1"/>
</dbReference>
<name>A0A347THY1_9BACT</name>
<evidence type="ECO:0000256" key="8">
    <source>
        <dbReference type="ARBA" id="ARBA00023065"/>
    </source>
</evidence>
<dbReference type="CDD" id="cd01347">
    <property type="entry name" value="ligand_gated_channel"/>
    <property type="match status" value="1"/>
</dbReference>
<keyword evidence="3 12" id="KW-1134">Transmembrane beta strand</keyword>
<keyword evidence="6 14" id="KW-0732">Signal</keyword>
<dbReference type="PROSITE" id="PS52016">
    <property type="entry name" value="TONB_DEPENDENT_REC_3"/>
    <property type="match status" value="1"/>
</dbReference>
<comment type="subcellular location">
    <subcellularLocation>
        <location evidence="1 12">Cell outer membrane</location>
        <topology evidence="1 12">Multi-pass membrane protein</topology>
    </subcellularLocation>
</comment>
<evidence type="ECO:0000256" key="2">
    <source>
        <dbReference type="ARBA" id="ARBA00022448"/>
    </source>
</evidence>
<dbReference type="RefSeq" id="WP_099309818.1">
    <property type="nucleotide sequence ID" value="NZ_CP032101.1"/>
</dbReference>
<dbReference type="PANTHER" id="PTHR32552:SF81">
    <property type="entry name" value="TONB-DEPENDENT OUTER MEMBRANE RECEPTOR"/>
    <property type="match status" value="1"/>
</dbReference>
<dbReference type="Proteomes" id="UP000264693">
    <property type="component" value="Chromosome"/>
</dbReference>
<evidence type="ECO:0000256" key="7">
    <source>
        <dbReference type="ARBA" id="ARBA00023004"/>
    </source>
</evidence>
<feature type="domain" description="TonB-dependent receptor-like beta-barrel" evidence="15">
    <location>
        <begin position="246"/>
        <end position="652"/>
    </location>
</feature>
<dbReference type="SUPFAM" id="SSF56935">
    <property type="entry name" value="Porins"/>
    <property type="match status" value="1"/>
</dbReference>
<keyword evidence="8" id="KW-0406">Ion transport</keyword>
<accession>A0A347THY1</accession>
<evidence type="ECO:0000256" key="3">
    <source>
        <dbReference type="ARBA" id="ARBA00022452"/>
    </source>
</evidence>
<sequence length="681" mass="76311">MKKDLLVKSILLSVIASSFLLAKNEPQKFEEVTVTANKIEENIQKVPQSITVISNEELEEKRITNIEGVVNEIPNMNFEKALNGSLSTNFRGLSGSTFTLSNPVIIYIDGVPYYDRYDYNPSFINVSQVEILRGPQGTLYGKDSTGGVINIITKEPENEWHGSINAEAGNYGYTKGAFNTSGALIDNKLYAGINGSLKSDDGWLTNKYSGMNKDANRTKAKRLSAFTIYKPTDKLSSKFIISHDYDKEYGRRGINIDNTIPINDLKRDKNVSFDVPSYITRKTNSQSLKFDYELEKMKMESVTIHKDFDIDIVHDSDFLSGTSSDGLASLIISDVETWSQELKFSSKNQDIKWVTGLFFDDEKREQGPYGNASSRGTANVVSIIDTNTYAAFGQVMIPLNDFELTLGGRYQRISKNIKSDFYTSFTDTSNSLHKYDDNKSWNTFLPKIALSYSINNNLMAYTSVSKGFIPGGFNFYSTSDGSDSSFEPEKSTNYEFGIKYQQDDYTINAAIFRMEMEDLHVYSTLPGGVFVTDNAEKAHSQGIEFDARYYLGNNLEITASVGLIEAKYDDYTDASVNYDGQKITGTPKFTTSLGISYFAQKGLYGRIGFKGRGKTGFRRNGKVEETDGGFTANTKVGYKINDWDIYGYITNITDEEYVVSYGRGVGFNDPRRFGVGVKYTF</sequence>
<keyword evidence="11 12" id="KW-0998">Cell outer membrane</keyword>
<reference evidence="19" key="1">
    <citation type="submission" date="2017-09" db="EMBL/GenBank/DDBJ databases">
        <title>Arcobacter canalis sp. nov., a new species isolated from a water canal contaminated with urban sewage.</title>
        <authorList>
            <person name="Perez-Cataluna A."/>
            <person name="Salas-Masso N."/>
            <person name="Figueras M.J."/>
        </authorList>
    </citation>
    <scope>NUCLEOTIDE SEQUENCE [LARGE SCALE GENOMIC DNA]</scope>
    <source>
        <strain evidence="19">CECT 7727</strain>
    </source>
</reference>
<evidence type="ECO:0000256" key="9">
    <source>
        <dbReference type="ARBA" id="ARBA00023077"/>
    </source>
</evidence>
<keyword evidence="2 12" id="KW-0813">Transport</keyword>
<organism evidence="17 20">
    <name type="scientific">Malaciobacter marinus</name>
    <dbReference type="NCBI Taxonomy" id="505249"/>
    <lineage>
        <taxon>Bacteria</taxon>
        <taxon>Pseudomonadati</taxon>
        <taxon>Campylobacterota</taxon>
        <taxon>Epsilonproteobacteria</taxon>
        <taxon>Campylobacterales</taxon>
        <taxon>Arcobacteraceae</taxon>
        <taxon>Malaciobacter</taxon>
    </lineage>
</organism>
<dbReference type="Proteomes" id="UP000224740">
    <property type="component" value="Unassembled WGS sequence"/>
</dbReference>
<dbReference type="InterPro" id="IPR000531">
    <property type="entry name" value="Beta-barrel_TonB"/>
</dbReference>
<comment type="similarity">
    <text evidence="12 13">Belongs to the TonB-dependent receptor family.</text>
</comment>
<evidence type="ECO:0000313" key="19">
    <source>
        <dbReference type="Proteomes" id="UP000224740"/>
    </source>
</evidence>
<keyword evidence="7" id="KW-0408">Iron</keyword>
<gene>
    <name evidence="17" type="ORF">AMRN_0441</name>
    <name evidence="18" type="ORF">CPH92_00255</name>
</gene>
<feature type="domain" description="TonB-dependent receptor plug" evidence="16">
    <location>
        <begin position="43"/>
        <end position="148"/>
    </location>
</feature>
<dbReference type="EMBL" id="CP032101">
    <property type="protein sequence ID" value="AXX86209.1"/>
    <property type="molecule type" value="Genomic_DNA"/>
</dbReference>
<evidence type="ECO:0000256" key="12">
    <source>
        <dbReference type="PROSITE-ProRule" id="PRU01360"/>
    </source>
</evidence>
<keyword evidence="19" id="KW-1185">Reference proteome</keyword>
<evidence type="ECO:0000313" key="18">
    <source>
        <dbReference type="EMBL" id="PHO16739.1"/>
    </source>
</evidence>
<dbReference type="PROSITE" id="PS01156">
    <property type="entry name" value="TONB_DEPENDENT_REC_2"/>
    <property type="match status" value="1"/>
</dbReference>
<dbReference type="GO" id="GO:0009279">
    <property type="term" value="C:cell outer membrane"/>
    <property type="evidence" value="ECO:0007669"/>
    <property type="project" value="UniProtKB-SubCell"/>
</dbReference>
<dbReference type="KEGG" id="amar:AMRN_0441"/>
<dbReference type="Pfam" id="PF07715">
    <property type="entry name" value="Plug"/>
    <property type="match status" value="1"/>
</dbReference>
<dbReference type="GO" id="GO:0006826">
    <property type="term" value="P:iron ion transport"/>
    <property type="evidence" value="ECO:0007669"/>
    <property type="project" value="UniProtKB-KW"/>
</dbReference>
<keyword evidence="10 12" id="KW-0472">Membrane</keyword>
<keyword evidence="17" id="KW-0675">Receptor</keyword>
<evidence type="ECO:0000256" key="10">
    <source>
        <dbReference type="ARBA" id="ARBA00023136"/>
    </source>
</evidence>
<evidence type="ECO:0000256" key="6">
    <source>
        <dbReference type="ARBA" id="ARBA00022729"/>
    </source>
</evidence>
<dbReference type="PANTHER" id="PTHR32552">
    <property type="entry name" value="FERRICHROME IRON RECEPTOR-RELATED"/>
    <property type="match status" value="1"/>
</dbReference>
<dbReference type="EMBL" id="NXAO01000001">
    <property type="protein sequence ID" value="PHO16739.1"/>
    <property type="molecule type" value="Genomic_DNA"/>
</dbReference>
<keyword evidence="9 13" id="KW-0798">TonB box</keyword>
<evidence type="ECO:0000256" key="1">
    <source>
        <dbReference type="ARBA" id="ARBA00004571"/>
    </source>
</evidence>
<evidence type="ECO:0000256" key="5">
    <source>
        <dbReference type="ARBA" id="ARBA00022692"/>
    </source>
</evidence>
<dbReference type="InterPro" id="IPR039426">
    <property type="entry name" value="TonB-dep_rcpt-like"/>
</dbReference>
<evidence type="ECO:0000259" key="16">
    <source>
        <dbReference type="Pfam" id="PF07715"/>
    </source>
</evidence>
<evidence type="ECO:0000313" key="20">
    <source>
        <dbReference type="Proteomes" id="UP000264693"/>
    </source>
</evidence>